<dbReference type="RefSeq" id="WP_057481646.1">
    <property type="nucleotide sequence ID" value="NZ_BMWR01000003.1"/>
</dbReference>
<accession>A0A0Q9Z899</accession>
<proteinExistence type="inferred from homology"/>
<keyword evidence="6" id="KW-1185">Reference proteome</keyword>
<comment type="caution">
    <text evidence="5">The sequence shown here is derived from an EMBL/GenBank/DDBJ whole genome shotgun (WGS) entry which is preliminary data.</text>
</comment>
<feature type="domain" description="Glycosyltransferase 2-like" evidence="4">
    <location>
        <begin position="7"/>
        <end position="123"/>
    </location>
</feature>
<dbReference type="OrthoDB" id="9771846at2"/>
<sequence>MKKVFAVIVTYKRAEVLKDCLEALLIKSSYNLNHLHIIVNCNDNLTLELIEAFQLKYPGKITYEIFDNIGPAGGFYYGLKEFLASDSDFVWLMDDDIIPQPDCLQRLLEATSEEEKYISPRVINPQGEQVFGFGWWGVLLAKELVEKVGLPLKDFFYWGEDTEYLQNRMIRNYGVIPLKSNKAIVSHLHERNKNRPDWYYYYTIRNTVYYRRSIFPLNFKGFGILNKLFIGLIYRILIKETNKLTKIRLFILGLNHGMRGKLGKINRLH</sequence>
<gene>
    <name evidence="5" type="ORF">APR42_04380</name>
</gene>
<reference evidence="5" key="1">
    <citation type="submission" date="2015-10" db="EMBL/GenBank/DDBJ databases">
        <title>Draft genome sequence of Salegentibacter mishustinae KCTC 12263.</title>
        <authorList>
            <person name="Lin W."/>
            <person name="Zheng Q."/>
        </authorList>
    </citation>
    <scope>NUCLEOTIDE SEQUENCE [LARGE SCALE GENOMIC DNA]</scope>
    <source>
        <strain evidence="5">KCTC 12263</strain>
    </source>
</reference>
<evidence type="ECO:0000256" key="2">
    <source>
        <dbReference type="ARBA" id="ARBA00022676"/>
    </source>
</evidence>
<organism evidence="5 6">
    <name type="scientific">Salegentibacter mishustinae</name>
    <dbReference type="NCBI Taxonomy" id="270918"/>
    <lineage>
        <taxon>Bacteria</taxon>
        <taxon>Pseudomonadati</taxon>
        <taxon>Bacteroidota</taxon>
        <taxon>Flavobacteriia</taxon>
        <taxon>Flavobacteriales</taxon>
        <taxon>Flavobacteriaceae</taxon>
        <taxon>Salegentibacter</taxon>
    </lineage>
</organism>
<name>A0A0Q9Z899_9FLAO</name>
<dbReference type="AlphaFoldDB" id="A0A0Q9Z899"/>
<dbReference type="InterPro" id="IPR001173">
    <property type="entry name" value="Glyco_trans_2-like"/>
</dbReference>
<protein>
    <recommendedName>
        <fullName evidence="4">Glycosyltransferase 2-like domain-containing protein</fullName>
    </recommendedName>
</protein>
<dbReference type="SUPFAM" id="SSF53448">
    <property type="entry name" value="Nucleotide-diphospho-sugar transferases"/>
    <property type="match status" value="1"/>
</dbReference>
<dbReference type="Proteomes" id="UP000051643">
    <property type="component" value="Unassembled WGS sequence"/>
</dbReference>
<dbReference type="Gene3D" id="3.90.550.10">
    <property type="entry name" value="Spore Coat Polysaccharide Biosynthesis Protein SpsA, Chain A"/>
    <property type="match status" value="1"/>
</dbReference>
<dbReference type="EMBL" id="LKTP01000012">
    <property type="protein sequence ID" value="KRG29174.1"/>
    <property type="molecule type" value="Genomic_DNA"/>
</dbReference>
<comment type="similarity">
    <text evidence="1">Belongs to the glycosyltransferase 2 family.</text>
</comment>
<evidence type="ECO:0000313" key="5">
    <source>
        <dbReference type="EMBL" id="KRG29174.1"/>
    </source>
</evidence>
<keyword evidence="2" id="KW-0328">Glycosyltransferase</keyword>
<dbReference type="InterPro" id="IPR029044">
    <property type="entry name" value="Nucleotide-diphossugar_trans"/>
</dbReference>
<dbReference type="STRING" id="270918.APR42_04380"/>
<dbReference type="GO" id="GO:0016757">
    <property type="term" value="F:glycosyltransferase activity"/>
    <property type="evidence" value="ECO:0007669"/>
    <property type="project" value="UniProtKB-KW"/>
</dbReference>
<evidence type="ECO:0000256" key="1">
    <source>
        <dbReference type="ARBA" id="ARBA00006739"/>
    </source>
</evidence>
<dbReference type="Pfam" id="PF00535">
    <property type="entry name" value="Glycos_transf_2"/>
    <property type="match status" value="1"/>
</dbReference>
<evidence type="ECO:0000256" key="3">
    <source>
        <dbReference type="ARBA" id="ARBA00022679"/>
    </source>
</evidence>
<evidence type="ECO:0000313" key="6">
    <source>
        <dbReference type="Proteomes" id="UP000051643"/>
    </source>
</evidence>
<dbReference type="PANTHER" id="PTHR43179">
    <property type="entry name" value="RHAMNOSYLTRANSFERASE WBBL"/>
    <property type="match status" value="1"/>
</dbReference>
<evidence type="ECO:0000259" key="4">
    <source>
        <dbReference type="Pfam" id="PF00535"/>
    </source>
</evidence>
<keyword evidence="3" id="KW-0808">Transferase</keyword>
<dbReference type="PANTHER" id="PTHR43179:SF12">
    <property type="entry name" value="GALACTOFURANOSYLTRANSFERASE GLFT2"/>
    <property type="match status" value="1"/>
</dbReference>